<evidence type="ECO:0000259" key="1">
    <source>
        <dbReference type="PROSITE" id="PS50004"/>
    </source>
</evidence>
<sequence length="231" mass="24619">MALDAGVMSVTLEFAKDLKDADWFGKQDPYCIIRVGGQTFRTRTAVDGGRNPVWNETFRFNIINENSVDVEIKDEDVGKDDVIGTATFSLAKARESGTDRIQAAVVSKKSRKQRGFLSIALSWEPNKALKPSVATQPAAPHFHYMPHHHPAPQHVYYTAAPAPPPAGYYAAPAAPAPGPAAYYAAAPAPAPVYAAPPQPAAAPAAYGAPVAAYGHQPQPAYGFYPAVPVSH</sequence>
<evidence type="ECO:0000313" key="3">
    <source>
        <dbReference type="Proteomes" id="UP000613740"/>
    </source>
</evidence>
<dbReference type="Pfam" id="PF00168">
    <property type="entry name" value="C2"/>
    <property type="match status" value="1"/>
</dbReference>
<dbReference type="SUPFAM" id="SSF49562">
    <property type="entry name" value="C2 domain (Calcium/lipid-binding domain, CaLB)"/>
    <property type="match status" value="1"/>
</dbReference>
<accession>A0A835T9R3</accession>
<feature type="domain" description="C2" evidence="1">
    <location>
        <begin position="1"/>
        <end position="105"/>
    </location>
</feature>
<dbReference type="EMBL" id="JAEHOD010000041">
    <property type="protein sequence ID" value="KAG2439068.1"/>
    <property type="molecule type" value="Genomic_DNA"/>
</dbReference>
<dbReference type="OrthoDB" id="419768at2759"/>
<dbReference type="SMART" id="SM00239">
    <property type="entry name" value="C2"/>
    <property type="match status" value="1"/>
</dbReference>
<proteinExistence type="predicted"/>
<dbReference type="PROSITE" id="PS50004">
    <property type="entry name" value="C2"/>
    <property type="match status" value="1"/>
</dbReference>
<dbReference type="InterPro" id="IPR052981">
    <property type="entry name" value="Ingression_C2_domain"/>
</dbReference>
<dbReference type="AlphaFoldDB" id="A0A835T9R3"/>
<dbReference type="InterPro" id="IPR035892">
    <property type="entry name" value="C2_domain_sf"/>
</dbReference>
<dbReference type="Gene3D" id="2.60.40.150">
    <property type="entry name" value="C2 domain"/>
    <property type="match status" value="1"/>
</dbReference>
<dbReference type="InterPro" id="IPR000008">
    <property type="entry name" value="C2_dom"/>
</dbReference>
<organism evidence="2 3">
    <name type="scientific">Chlamydomonas schloesseri</name>
    <dbReference type="NCBI Taxonomy" id="2026947"/>
    <lineage>
        <taxon>Eukaryota</taxon>
        <taxon>Viridiplantae</taxon>
        <taxon>Chlorophyta</taxon>
        <taxon>core chlorophytes</taxon>
        <taxon>Chlorophyceae</taxon>
        <taxon>CS clade</taxon>
        <taxon>Chlamydomonadales</taxon>
        <taxon>Chlamydomonadaceae</taxon>
        <taxon>Chlamydomonas</taxon>
    </lineage>
</organism>
<dbReference type="PANTHER" id="PTHR47052">
    <property type="entry name" value="CONSERVED SERINE PROLINE-RICH PROTEIN (AFU_ORTHOLOGUE AFUA_2G01790)"/>
    <property type="match status" value="1"/>
</dbReference>
<name>A0A835T9R3_9CHLO</name>
<keyword evidence="3" id="KW-1185">Reference proteome</keyword>
<protein>
    <recommendedName>
        <fullName evidence="1">C2 domain-containing protein</fullName>
    </recommendedName>
</protein>
<comment type="caution">
    <text evidence="2">The sequence shown here is derived from an EMBL/GenBank/DDBJ whole genome shotgun (WGS) entry which is preliminary data.</text>
</comment>
<evidence type="ECO:0000313" key="2">
    <source>
        <dbReference type="EMBL" id="KAG2439068.1"/>
    </source>
</evidence>
<dbReference type="Proteomes" id="UP000613740">
    <property type="component" value="Unassembled WGS sequence"/>
</dbReference>
<gene>
    <name evidence="2" type="ORF">HYH02_006595</name>
</gene>
<dbReference type="CDD" id="cd00030">
    <property type="entry name" value="C2"/>
    <property type="match status" value="1"/>
</dbReference>
<reference evidence="2" key="1">
    <citation type="journal article" date="2020" name="bioRxiv">
        <title>Comparative genomics of Chlamydomonas.</title>
        <authorList>
            <person name="Craig R.J."/>
            <person name="Hasan A.R."/>
            <person name="Ness R.W."/>
            <person name="Keightley P.D."/>
        </authorList>
    </citation>
    <scope>NUCLEOTIDE SEQUENCE</scope>
    <source>
        <strain evidence="2">CCAP 11/173</strain>
    </source>
</reference>
<dbReference type="PANTHER" id="PTHR47052:SF3">
    <property type="entry name" value="INGRESSION PROTEIN 1"/>
    <property type="match status" value="1"/>
</dbReference>